<gene>
    <name evidence="1" type="ORF">ABID43_000533</name>
</gene>
<evidence type="ECO:0000313" key="1">
    <source>
        <dbReference type="EMBL" id="MET3691014.1"/>
    </source>
</evidence>
<dbReference type="Proteomes" id="UP001549145">
    <property type="component" value="Unassembled WGS sequence"/>
</dbReference>
<dbReference type="RefSeq" id="WP_238281856.1">
    <property type="nucleotide sequence ID" value="NZ_BPQL01000142.1"/>
</dbReference>
<accession>A0ABV2KZL8</accession>
<proteinExistence type="predicted"/>
<protein>
    <submittedName>
        <fullName evidence="1">Ribosome modulation factor</fullName>
    </submittedName>
</protein>
<sequence length="57" mass="6027">MTEPPDDNLDHYALGFYAPGKGLARADCPYAEGTQAHAQWTAGYDAALAEREGTQGG</sequence>
<keyword evidence="2" id="KW-1185">Reference proteome</keyword>
<evidence type="ECO:0000313" key="2">
    <source>
        <dbReference type="Proteomes" id="UP001549145"/>
    </source>
</evidence>
<dbReference type="Pfam" id="PF04957">
    <property type="entry name" value="RMF"/>
    <property type="match status" value="1"/>
</dbReference>
<name>A0ABV2KZL8_9HYPH</name>
<dbReference type="EMBL" id="JBEPMM010000001">
    <property type="protein sequence ID" value="MET3691014.1"/>
    <property type="molecule type" value="Genomic_DNA"/>
</dbReference>
<organism evidence="1 2">
    <name type="scientific">Methylobacterium goesingense</name>
    <dbReference type="NCBI Taxonomy" id="243690"/>
    <lineage>
        <taxon>Bacteria</taxon>
        <taxon>Pseudomonadati</taxon>
        <taxon>Pseudomonadota</taxon>
        <taxon>Alphaproteobacteria</taxon>
        <taxon>Hyphomicrobiales</taxon>
        <taxon>Methylobacteriaceae</taxon>
        <taxon>Methylobacterium</taxon>
    </lineage>
</organism>
<reference evidence="1 2" key="1">
    <citation type="submission" date="2024-06" db="EMBL/GenBank/DDBJ databases">
        <title>Genomic Encyclopedia of Type Strains, Phase IV (KMG-IV): sequencing the most valuable type-strain genomes for metagenomic binning, comparative biology and taxonomic classification.</title>
        <authorList>
            <person name="Goeker M."/>
        </authorList>
    </citation>
    <scope>NUCLEOTIDE SEQUENCE [LARGE SCALE GENOMIC DNA]</scope>
    <source>
        <strain evidence="1 2">DSM 21331</strain>
    </source>
</reference>
<dbReference type="InterPro" id="IPR007040">
    <property type="entry name" value="Ribosome_modulation_factor"/>
</dbReference>
<comment type="caution">
    <text evidence="1">The sequence shown here is derived from an EMBL/GenBank/DDBJ whole genome shotgun (WGS) entry which is preliminary data.</text>
</comment>